<keyword evidence="2 5" id="KW-0645">Protease</keyword>
<feature type="chain" id="PRO_5045220059" evidence="7">
    <location>
        <begin position="36"/>
        <end position="478"/>
    </location>
</feature>
<keyword evidence="7" id="KW-0732">Signal</keyword>
<dbReference type="Gene3D" id="2.30.42.10">
    <property type="match status" value="1"/>
</dbReference>
<sequence length="478" mass="51443">MKYPSATRTFCALRLTPVFVAASLCLLLGASPSFATEDAATPTPKTPAPKPADKEQGLLPLDDLRTFTKVYDHIHQGYVEEISDRKLLEYAIKGMLSELDPHSAYLDANSFDDLQMNTTGEFGGLGIEVGMEDGFVKVISPMDDTPAAKAGIEAGDLIIKLDDKTVKGMDLNDAVKAMRGPKGSKINVTIVREGEAKPLEFKLTRDAIKVKSVRARRMDDNFAYVRIAQFQLSTGRDMIDAIAKLQKDTSKPIEGLVLDLRNNPGGVLQASVEVVDAFINEGLIVYTEGRIENADNRFTATQGDMLNGLPIVVLINDGSASASEIVAGALQDHHRAVILGTQSFGKGSVQTVIPISEESAIKLTTALYFTPGGRSIQAQGIIPDITVERAKLTAIRPRASVTEADLTGHLDNGNGGEESKASERSSAQKASQELLENDNQLFEAINLLKSHKLFGKSSPLINAPGNTTVISANDQKDH</sequence>
<dbReference type="SMART" id="SM00228">
    <property type="entry name" value="PDZ"/>
    <property type="match status" value="1"/>
</dbReference>
<evidence type="ECO:0000256" key="3">
    <source>
        <dbReference type="ARBA" id="ARBA00022801"/>
    </source>
</evidence>
<dbReference type="InterPro" id="IPR004447">
    <property type="entry name" value="Peptidase_S41A"/>
</dbReference>
<evidence type="ECO:0000256" key="5">
    <source>
        <dbReference type="RuleBase" id="RU004404"/>
    </source>
</evidence>
<evidence type="ECO:0000256" key="6">
    <source>
        <dbReference type="SAM" id="MobiDB-lite"/>
    </source>
</evidence>
<feature type="signal peptide" evidence="7">
    <location>
        <begin position="1"/>
        <end position="35"/>
    </location>
</feature>
<dbReference type="InterPro" id="IPR029045">
    <property type="entry name" value="ClpP/crotonase-like_dom_sf"/>
</dbReference>
<name>A0ABV8V497_9GAMM</name>
<dbReference type="InterPro" id="IPR036034">
    <property type="entry name" value="PDZ_sf"/>
</dbReference>
<accession>A0ABV8V497</accession>
<keyword evidence="3 5" id="KW-0378">Hydrolase</keyword>
<comment type="caution">
    <text evidence="9">The sequence shown here is derived from an EMBL/GenBank/DDBJ whole genome shotgun (WGS) entry which is preliminary data.</text>
</comment>
<dbReference type="CDD" id="cd07560">
    <property type="entry name" value="Peptidase_S41_CPP"/>
    <property type="match status" value="1"/>
</dbReference>
<dbReference type="PROSITE" id="PS50106">
    <property type="entry name" value="PDZ"/>
    <property type="match status" value="1"/>
</dbReference>
<dbReference type="InterPro" id="IPR001478">
    <property type="entry name" value="PDZ"/>
</dbReference>
<dbReference type="InterPro" id="IPR005151">
    <property type="entry name" value="Tail-specific_protease"/>
</dbReference>
<dbReference type="SUPFAM" id="SSF50156">
    <property type="entry name" value="PDZ domain-like"/>
    <property type="match status" value="1"/>
</dbReference>
<keyword evidence="4 5" id="KW-0720">Serine protease</keyword>
<evidence type="ECO:0000256" key="2">
    <source>
        <dbReference type="ARBA" id="ARBA00022670"/>
    </source>
</evidence>
<organism evidence="9 10">
    <name type="scientific">Simiduia curdlanivorans</name>
    <dbReference type="NCBI Taxonomy" id="1492769"/>
    <lineage>
        <taxon>Bacteria</taxon>
        <taxon>Pseudomonadati</taxon>
        <taxon>Pseudomonadota</taxon>
        <taxon>Gammaproteobacteria</taxon>
        <taxon>Cellvibrionales</taxon>
        <taxon>Cellvibrionaceae</taxon>
        <taxon>Simiduia</taxon>
    </lineage>
</organism>
<dbReference type="Proteomes" id="UP001595840">
    <property type="component" value="Unassembled WGS sequence"/>
</dbReference>
<evidence type="ECO:0000259" key="8">
    <source>
        <dbReference type="PROSITE" id="PS50106"/>
    </source>
</evidence>
<evidence type="ECO:0000313" key="9">
    <source>
        <dbReference type="EMBL" id="MFC4362653.1"/>
    </source>
</evidence>
<dbReference type="PANTHER" id="PTHR32060:SF30">
    <property type="entry name" value="CARBOXY-TERMINAL PROCESSING PROTEASE CTPA"/>
    <property type="match status" value="1"/>
</dbReference>
<dbReference type="PANTHER" id="PTHR32060">
    <property type="entry name" value="TAIL-SPECIFIC PROTEASE"/>
    <property type="match status" value="1"/>
</dbReference>
<dbReference type="Pfam" id="PF22694">
    <property type="entry name" value="CtpB_N-like"/>
    <property type="match status" value="1"/>
</dbReference>
<protein>
    <submittedName>
        <fullName evidence="9">S41 family peptidase</fullName>
    </submittedName>
</protein>
<gene>
    <name evidence="9" type="ORF">ACFOX3_10085</name>
</gene>
<dbReference type="RefSeq" id="WP_290259295.1">
    <property type="nucleotide sequence ID" value="NZ_JAUFQG010000004.1"/>
</dbReference>
<dbReference type="SMART" id="SM00245">
    <property type="entry name" value="TSPc"/>
    <property type="match status" value="1"/>
</dbReference>
<dbReference type="SUPFAM" id="SSF52096">
    <property type="entry name" value="ClpP/crotonase"/>
    <property type="match status" value="1"/>
</dbReference>
<dbReference type="InterPro" id="IPR055210">
    <property type="entry name" value="CtpA/B_N"/>
</dbReference>
<dbReference type="EMBL" id="JBHSCX010000008">
    <property type="protein sequence ID" value="MFC4362653.1"/>
    <property type="molecule type" value="Genomic_DNA"/>
</dbReference>
<proteinExistence type="inferred from homology"/>
<reference evidence="10" key="1">
    <citation type="journal article" date="2019" name="Int. J. Syst. Evol. Microbiol.">
        <title>The Global Catalogue of Microorganisms (GCM) 10K type strain sequencing project: providing services to taxonomists for standard genome sequencing and annotation.</title>
        <authorList>
            <consortium name="The Broad Institute Genomics Platform"/>
            <consortium name="The Broad Institute Genome Sequencing Center for Infectious Disease"/>
            <person name="Wu L."/>
            <person name="Ma J."/>
        </authorList>
    </citation>
    <scope>NUCLEOTIDE SEQUENCE [LARGE SCALE GENOMIC DNA]</scope>
    <source>
        <strain evidence="10">CECT 8570</strain>
    </source>
</reference>
<dbReference type="CDD" id="cd06782">
    <property type="entry name" value="cpPDZ_CPP-like"/>
    <property type="match status" value="1"/>
</dbReference>
<evidence type="ECO:0000256" key="1">
    <source>
        <dbReference type="ARBA" id="ARBA00009179"/>
    </source>
</evidence>
<dbReference type="Pfam" id="PF03572">
    <property type="entry name" value="Peptidase_S41"/>
    <property type="match status" value="1"/>
</dbReference>
<keyword evidence="10" id="KW-1185">Reference proteome</keyword>
<dbReference type="Pfam" id="PF13180">
    <property type="entry name" value="PDZ_2"/>
    <property type="match status" value="1"/>
</dbReference>
<dbReference type="NCBIfam" id="TIGR00225">
    <property type="entry name" value="prc"/>
    <property type="match status" value="1"/>
</dbReference>
<comment type="similarity">
    <text evidence="1 5">Belongs to the peptidase S41A family.</text>
</comment>
<evidence type="ECO:0000256" key="4">
    <source>
        <dbReference type="ARBA" id="ARBA00022825"/>
    </source>
</evidence>
<feature type="domain" description="PDZ" evidence="8">
    <location>
        <begin position="111"/>
        <end position="179"/>
    </location>
</feature>
<dbReference type="Gene3D" id="3.30.750.44">
    <property type="match status" value="1"/>
</dbReference>
<feature type="region of interest" description="Disordered" evidence="6">
    <location>
        <begin position="403"/>
        <end position="433"/>
    </location>
</feature>
<evidence type="ECO:0000256" key="7">
    <source>
        <dbReference type="SAM" id="SignalP"/>
    </source>
</evidence>
<evidence type="ECO:0000313" key="10">
    <source>
        <dbReference type="Proteomes" id="UP001595840"/>
    </source>
</evidence>
<feature type="region of interest" description="Disordered" evidence="6">
    <location>
        <begin position="36"/>
        <end position="57"/>
    </location>
</feature>
<dbReference type="Gene3D" id="3.90.226.10">
    <property type="entry name" value="2-enoyl-CoA Hydratase, Chain A, domain 1"/>
    <property type="match status" value="1"/>
</dbReference>